<evidence type="ECO:0000259" key="4">
    <source>
        <dbReference type="Pfam" id="PF01048"/>
    </source>
</evidence>
<dbReference type="Proteomes" id="UP000033428">
    <property type="component" value="Unassembled WGS sequence"/>
</dbReference>
<dbReference type="GO" id="GO:0004850">
    <property type="term" value="F:uridine phosphorylase activity"/>
    <property type="evidence" value="ECO:0007669"/>
    <property type="project" value="UniProtKB-EC"/>
</dbReference>
<dbReference type="InterPro" id="IPR000845">
    <property type="entry name" value="Nucleoside_phosphorylase_d"/>
</dbReference>
<evidence type="ECO:0000256" key="3">
    <source>
        <dbReference type="ARBA" id="ARBA00048447"/>
    </source>
</evidence>
<dbReference type="EC" id="2.4.2.3" evidence="1"/>
<gene>
    <name evidence="5" type="ORF">OMAG_001060</name>
</gene>
<organism evidence="5 6">
    <name type="scientific">Candidatus Omnitrophus magneticus</name>
    <dbReference type="NCBI Taxonomy" id="1609969"/>
    <lineage>
        <taxon>Bacteria</taxon>
        <taxon>Pseudomonadati</taxon>
        <taxon>Candidatus Omnitrophota</taxon>
        <taxon>Candidatus Omnitrophus</taxon>
    </lineage>
</organism>
<proteinExistence type="predicted"/>
<dbReference type="Pfam" id="PF01048">
    <property type="entry name" value="PNP_UDP_1"/>
    <property type="match status" value="1"/>
</dbReference>
<feature type="domain" description="Nucleoside phosphorylase" evidence="4">
    <location>
        <begin position="52"/>
        <end position="246"/>
    </location>
</feature>
<dbReference type="EMBL" id="JYNY01000222">
    <property type="protein sequence ID" value="KJJ85096.1"/>
    <property type="molecule type" value="Genomic_DNA"/>
</dbReference>
<reference evidence="5 6" key="1">
    <citation type="submission" date="2015-02" db="EMBL/GenBank/DDBJ databases">
        <title>Single-cell genomics of uncultivated deep-branching MTB reveals a conserved set of magnetosome genes.</title>
        <authorList>
            <person name="Kolinko S."/>
            <person name="Richter M."/>
            <person name="Glockner F.O."/>
            <person name="Brachmann A."/>
            <person name="Schuler D."/>
        </authorList>
    </citation>
    <scope>NUCLEOTIDE SEQUENCE [LARGE SCALE GENOMIC DNA]</scope>
    <source>
        <strain evidence="5">SKK-01</strain>
    </source>
</reference>
<keyword evidence="5" id="KW-0328">Glycosyltransferase</keyword>
<comment type="caution">
    <text evidence="5">The sequence shown here is derived from an EMBL/GenBank/DDBJ whole genome shotgun (WGS) entry which is preliminary data.</text>
</comment>
<dbReference type="AlphaFoldDB" id="A0A0F0CU80"/>
<evidence type="ECO:0000313" key="5">
    <source>
        <dbReference type="EMBL" id="KJJ85096.1"/>
    </source>
</evidence>
<dbReference type="GO" id="GO:0009116">
    <property type="term" value="P:nucleoside metabolic process"/>
    <property type="evidence" value="ECO:0007669"/>
    <property type="project" value="InterPro"/>
</dbReference>
<evidence type="ECO:0000256" key="1">
    <source>
        <dbReference type="ARBA" id="ARBA00011888"/>
    </source>
</evidence>
<dbReference type="Gene3D" id="3.40.50.1580">
    <property type="entry name" value="Nucleoside phosphorylase domain"/>
    <property type="match status" value="1"/>
</dbReference>
<name>A0A0F0CU80_9BACT</name>
<dbReference type="PANTHER" id="PTHR43691:SF11">
    <property type="entry name" value="FI09636P-RELATED"/>
    <property type="match status" value="1"/>
</dbReference>
<dbReference type="GO" id="GO:0005829">
    <property type="term" value="C:cytosol"/>
    <property type="evidence" value="ECO:0007669"/>
    <property type="project" value="TreeGrafter"/>
</dbReference>
<comment type="catalytic activity">
    <reaction evidence="3">
        <text>uridine + phosphate = alpha-D-ribose 1-phosphate + uracil</text>
        <dbReference type="Rhea" id="RHEA:24388"/>
        <dbReference type="ChEBI" id="CHEBI:16704"/>
        <dbReference type="ChEBI" id="CHEBI:17568"/>
        <dbReference type="ChEBI" id="CHEBI:43474"/>
        <dbReference type="ChEBI" id="CHEBI:57720"/>
        <dbReference type="EC" id="2.4.2.3"/>
    </reaction>
</comment>
<dbReference type="PANTHER" id="PTHR43691">
    <property type="entry name" value="URIDINE PHOSPHORYLASE"/>
    <property type="match status" value="1"/>
</dbReference>
<sequence>MNYKLLIKFLFGLEMDAIPSKAIVTPFFPLKYFKGHGEKIHKEFNGRLYSGFIAEKNNIFFIVVYCGIGDRLLGDAVILLAKAGVKEVLFIGTCGGLGEVMLGDLLIPVKAFNGEGFSIYYRKNFSMEKLFEYSDNSNSDKSYIGNITQFVQKNYKGTRFIRSEVSIFTIGALSIETKENLTAIYSRGYIGIEMELSAVYSAADVSGIKAGAILVVSDLPLINGVGQELDDNEKIIFKDSLKNIAFLAIEFISS</sequence>
<dbReference type="SUPFAM" id="SSF53167">
    <property type="entry name" value="Purine and uridine phosphorylases"/>
    <property type="match status" value="1"/>
</dbReference>
<dbReference type="InterPro" id="IPR035994">
    <property type="entry name" value="Nucleoside_phosphorylase_sf"/>
</dbReference>
<accession>A0A0F0CU80</accession>
<keyword evidence="5" id="KW-0808">Transferase</keyword>
<evidence type="ECO:0000256" key="2">
    <source>
        <dbReference type="ARBA" id="ARBA00021980"/>
    </source>
</evidence>
<protein>
    <recommendedName>
        <fullName evidence="2">Uridine phosphorylase</fullName>
        <ecNumber evidence="1">2.4.2.3</ecNumber>
    </recommendedName>
</protein>
<keyword evidence="6" id="KW-1185">Reference proteome</keyword>
<evidence type="ECO:0000313" key="6">
    <source>
        <dbReference type="Proteomes" id="UP000033428"/>
    </source>
</evidence>